<dbReference type="Proteomes" id="UP000029507">
    <property type="component" value="Chromosome"/>
</dbReference>
<dbReference type="STRING" id="169760.PSTEL_13850"/>
<dbReference type="AlphaFoldDB" id="A0A089LR50"/>
<dbReference type="HOGENOM" id="CLU_2047367_0_0_9"/>
<gene>
    <name evidence="2" type="ORF">PSTEL_13850</name>
</gene>
<sequence length="111" mass="12559">MLRGQQLFIHLGLLLAAFLLPVAILKLLFIIFSEFYTKGFMTGLGQALICILMIAVNVITMIMSSERIQDGKIKDVKKYILLVVFFSVFTQITLSLIIENPFIDPPTPHLF</sequence>
<accession>A0A089LR50</accession>
<dbReference type="KEGG" id="pste:PSTEL_13850"/>
<dbReference type="OrthoDB" id="9931528at2"/>
<dbReference type="RefSeq" id="WP_038695956.1">
    <property type="nucleotide sequence ID" value="NZ_CP009286.1"/>
</dbReference>
<organism evidence="2 3">
    <name type="scientific">Paenibacillus stellifer</name>
    <dbReference type="NCBI Taxonomy" id="169760"/>
    <lineage>
        <taxon>Bacteria</taxon>
        <taxon>Bacillati</taxon>
        <taxon>Bacillota</taxon>
        <taxon>Bacilli</taxon>
        <taxon>Bacillales</taxon>
        <taxon>Paenibacillaceae</taxon>
        <taxon>Paenibacillus</taxon>
    </lineage>
</organism>
<feature type="transmembrane region" description="Helical" evidence="1">
    <location>
        <begin position="7"/>
        <end position="33"/>
    </location>
</feature>
<evidence type="ECO:0000313" key="2">
    <source>
        <dbReference type="EMBL" id="AIQ64011.1"/>
    </source>
</evidence>
<dbReference type="EMBL" id="CP009286">
    <property type="protein sequence ID" value="AIQ64011.1"/>
    <property type="molecule type" value="Genomic_DNA"/>
</dbReference>
<proteinExistence type="predicted"/>
<reference evidence="2 3" key="1">
    <citation type="submission" date="2014-08" db="EMBL/GenBank/DDBJ databases">
        <title>Comparative genomics of the Paenibacillus odorifer group.</title>
        <authorList>
            <person name="den Bakker H.C."/>
            <person name="Tsai Y.-C."/>
            <person name="Martin N."/>
            <person name="Korlach J."/>
            <person name="Wiedmann M."/>
        </authorList>
    </citation>
    <scope>NUCLEOTIDE SEQUENCE [LARGE SCALE GENOMIC DNA]</scope>
    <source>
        <strain evidence="2 3">DSM 14472</strain>
    </source>
</reference>
<evidence type="ECO:0000256" key="1">
    <source>
        <dbReference type="SAM" id="Phobius"/>
    </source>
</evidence>
<protein>
    <submittedName>
        <fullName evidence="2">Uncharacterized protein</fullName>
    </submittedName>
</protein>
<feature type="transmembrane region" description="Helical" evidence="1">
    <location>
        <begin position="79"/>
        <end position="98"/>
    </location>
</feature>
<keyword evidence="1" id="KW-0812">Transmembrane</keyword>
<name>A0A089LR50_9BACL</name>
<feature type="transmembrane region" description="Helical" evidence="1">
    <location>
        <begin position="39"/>
        <end position="59"/>
    </location>
</feature>
<keyword evidence="1" id="KW-0472">Membrane</keyword>
<keyword evidence="3" id="KW-1185">Reference proteome</keyword>
<evidence type="ECO:0000313" key="3">
    <source>
        <dbReference type="Proteomes" id="UP000029507"/>
    </source>
</evidence>
<keyword evidence="1" id="KW-1133">Transmembrane helix</keyword>